<name>A0A4V2P9M9_9NOCA</name>
<evidence type="ECO:0000313" key="2">
    <source>
        <dbReference type="EMBL" id="TCJ90245.1"/>
    </source>
</evidence>
<accession>A0A4V2P9M9</accession>
<dbReference type="AlphaFoldDB" id="A0A4V2P9M9"/>
<organism evidence="2 3">
    <name type="scientific">Nocardia alba</name>
    <dbReference type="NCBI Taxonomy" id="225051"/>
    <lineage>
        <taxon>Bacteria</taxon>
        <taxon>Bacillati</taxon>
        <taxon>Actinomycetota</taxon>
        <taxon>Actinomycetes</taxon>
        <taxon>Mycobacteriales</taxon>
        <taxon>Nocardiaceae</taxon>
        <taxon>Nocardia</taxon>
    </lineage>
</organism>
<evidence type="ECO:0000313" key="3">
    <source>
        <dbReference type="Proteomes" id="UP000294856"/>
    </source>
</evidence>
<protein>
    <submittedName>
        <fullName evidence="2">Glycosyl transferase family 2</fullName>
    </submittedName>
</protein>
<keyword evidence="2" id="KW-0808">Transferase</keyword>
<dbReference type="InterPro" id="IPR001173">
    <property type="entry name" value="Glyco_trans_2-like"/>
</dbReference>
<evidence type="ECO:0000259" key="1">
    <source>
        <dbReference type="Pfam" id="PF00535"/>
    </source>
</evidence>
<comment type="caution">
    <text evidence="2">The sequence shown here is derived from an EMBL/GenBank/DDBJ whole genome shotgun (WGS) entry which is preliminary data.</text>
</comment>
<dbReference type="STRING" id="1210063.GCA_001612665_06463"/>
<dbReference type="Proteomes" id="UP000294856">
    <property type="component" value="Unassembled WGS sequence"/>
</dbReference>
<dbReference type="InterPro" id="IPR029044">
    <property type="entry name" value="Nucleotide-diphossugar_trans"/>
</dbReference>
<dbReference type="GO" id="GO:0016740">
    <property type="term" value="F:transferase activity"/>
    <property type="evidence" value="ECO:0007669"/>
    <property type="project" value="UniProtKB-KW"/>
</dbReference>
<dbReference type="Gene3D" id="3.90.550.10">
    <property type="entry name" value="Spore Coat Polysaccharide Biosynthesis Protein SpsA, Chain A"/>
    <property type="match status" value="1"/>
</dbReference>
<dbReference type="InterPro" id="IPR050834">
    <property type="entry name" value="Glycosyltransf_2"/>
</dbReference>
<dbReference type="RefSeq" id="WP_067460177.1">
    <property type="nucleotide sequence ID" value="NZ_SMFR01000007.1"/>
</dbReference>
<dbReference type="OrthoDB" id="9810303at2"/>
<dbReference type="PANTHER" id="PTHR43685">
    <property type="entry name" value="GLYCOSYLTRANSFERASE"/>
    <property type="match status" value="1"/>
</dbReference>
<proteinExistence type="predicted"/>
<dbReference type="Pfam" id="PF00535">
    <property type="entry name" value="Glycos_transf_2"/>
    <property type="match status" value="1"/>
</dbReference>
<sequence length="307" mass="33768">MRKHPLGLTVIVPCYNSGQFVLEAVDSVARQPMSNPLEIIVVDDGSDDPETLTSIDACREFPDVRVVRQGANGGAQAARNVGLDIARYPYVLPLDSDDRLSTDPALLVNGSYPEQAVQLLASSPHLAFIHTYSQMFGAFNGLTISAYPCREELLVRKHHAPMSIVYRRADALAAGGYNREVRKWQDWAFAISLLAARHRRGETNEISCIPRPFHGYRVHSRFARLSAAQVDELESVRLVVEKNLDYFHAVLGDDRPSAEVAAFVCASKPDRLTDLLHMAAADLDQALTLVRGRKATLGSPVDVLGIP</sequence>
<dbReference type="PANTHER" id="PTHR43685:SF2">
    <property type="entry name" value="GLYCOSYLTRANSFERASE 2-LIKE DOMAIN-CONTAINING PROTEIN"/>
    <property type="match status" value="1"/>
</dbReference>
<dbReference type="CDD" id="cd00761">
    <property type="entry name" value="Glyco_tranf_GTA_type"/>
    <property type="match status" value="1"/>
</dbReference>
<reference evidence="2 3" key="1">
    <citation type="submission" date="2019-03" db="EMBL/GenBank/DDBJ databases">
        <title>Genomic Encyclopedia of Type Strains, Phase IV (KMG-IV): sequencing the most valuable type-strain genomes for metagenomic binning, comparative biology and taxonomic classification.</title>
        <authorList>
            <person name="Goeker M."/>
        </authorList>
    </citation>
    <scope>NUCLEOTIDE SEQUENCE [LARGE SCALE GENOMIC DNA]</scope>
    <source>
        <strain evidence="2 3">DSM 44684</strain>
    </source>
</reference>
<dbReference type="EMBL" id="SMFR01000007">
    <property type="protein sequence ID" value="TCJ90245.1"/>
    <property type="molecule type" value="Genomic_DNA"/>
</dbReference>
<feature type="domain" description="Glycosyltransferase 2-like" evidence="1">
    <location>
        <begin position="9"/>
        <end position="103"/>
    </location>
</feature>
<keyword evidence="3" id="KW-1185">Reference proteome</keyword>
<dbReference type="SUPFAM" id="SSF53448">
    <property type="entry name" value="Nucleotide-diphospho-sugar transferases"/>
    <property type="match status" value="1"/>
</dbReference>
<gene>
    <name evidence="2" type="ORF">DFR71_6136</name>
</gene>